<evidence type="ECO:0000313" key="2">
    <source>
        <dbReference type="EMBL" id="MBE9466296.1"/>
    </source>
</evidence>
<evidence type="ECO:0000313" key="3">
    <source>
        <dbReference type="Proteomes" id="UP000634134"/>
    </source>
</evidence>
<accession>A0ABR9WPL4</accession>
<dbReference type="NCBIfam" id="TIGR04183">
    <property type="entry name" value="Por_Secre_tail"/>
    <property type="match status" value="1"/>
</dbReference>
<dbReference type="Gene3D" id="2.120.10.30">
    <property type="entry name" value="TolB, C-terminal domain"/>
    <property type="match status" value="1"/>
</dbReference>
<reference evidence="3" key="1">
    <citation type="submission" date="2023-07" db="EMBL/GenBank/DDBJ databases">
        <title>Dyadobacter sp. nov 'subterranea' isolated from contaminted grondwater.</title>
        <authorList>
            <person name="Szabo I."/>
            <person name="Al-Omari J."/>
            <person name="Szerdahelyi S.G."/>
            <person name="Rado J."/>
        </authorList>
    </citation>
    <scope>NUCLEOTIDE SEQUENCE [LARGE SCALE GENOMIC DNA]</scope>
    <source>
        <strain evidence="3">UP-52</strain>
    </source>
</reference>
<dbReference type="Gene3D" id="2.60.40.10">
    <property type="entry name" value="Immunoglobulins"/>
    <property type="match status" value="1"/>
</dbReference>
<dbReference type="RefSeq" id="WP_194124528.1">
    <property type="nucleotide sequence ID" value="NZ_JACYGY010000002.1"/>
</dbReference>
<dbReference type="Pfam" id="PF07995">
    <property type="entry name" value="GSDH"/>
    <property type="match status" value="1"/>
</dbReference>
<dbReference type="SUPFAM" id="SSF50952">
    <property type="entry name" value="Soluble quinoprotein glucose dehydrogenase"/>
    <property type="match status" value="1"/>
</dbReference>
<sequence length="571" mass="62243">MEKFNLKKRIVNLSVLVLICLLLCKNQSFSQPTIYFKSVISSGLNSPIQLVNAGDGTNRIFIVEKGGTIKVFNSAFTSLGTFLTVDGVLNSGEQGLLSMAFHPDYETNGTFFVYYNNLDGNLEIARYKVNPGNANLANEGSKTIVKTILHPDQPNHNGGELHFGSDGYLYLSIGDGGGGDDPNNNAQNPTRLLGKILRIAVNTTDVGPIYTNPADNPYPDGNGGKNEVFATGLRNPFRWSFDSGTGDMWIGDVGQGAREEINHRTAATLSAANYGWGCYEGTLTHNNADCIPNAQYHFPIHEYVTNSAAGNSVVGGVVYRGTLHPEMQGYYIGGDFKSGNLHIIGPVSGTITTTVRTSTITDVADFGEAENGEIYAVALTSGAVYNLTPQNPLPVDLISFTGVSGNEGVRLNWKTAMEKDFRQFDVEYSTNAKSFSQVGSVYPKNSVTGSEYQFFHSVNSAQTLYYRLKMVDQDDSFKYSTIISIDSGNENVSANFVRPSLIDSKMMHLLIEEPFNSFELVSANGNVLMRKDITNESGDLNIPVESVSSGMYIVRLQGNERILNQKVLIVK</sequence>
<dbReference type="PANTHER" id="PTHR19328">
    <property type="entry name" value="HEDGEHOG-INTERACTING PROTEIN"/>
    <property type="match status" value="1"/>
</dbReference>
<dbReference type="PANTHER" id="PTHR19328:SF75">
    <property type="entry name" value="ALDOSE SUGAR DEHYDROGENASE YLII"/>
    <property type="match status" value="1"/>
</dbReference>
<comment type="caution">
    <text evidence="2">The sequence shown here is derived from an EMBL/GenBank/DDBJ whole genome shotgun (WGS) entry which is preliminary data.</text>
</comment>
<dbReference type="Proteomes" id="UP000634134">
    <property type="component" value="Unassembled WGS sequence"/>
</dbReference>
<proteinExistence type="predicted"/>
<evidence type="ECO:0000259" key="1">
    <source>
        <dbReference type="Pfam" id="PF07995"/>
    </source>
</evidence>
<dbReference type="InterPro" id="IPR011042">
    <property type="entry name" value="6-blade_b-propeller_TolB-like"/>
</dbReference>
<dbReference type="EMBL" id="JACYGY010000002">
    <property type="protein sequence ID" value="MBE9466296.1"/>
    <property type="molecule type" value="Genomic_DNA"/>
</dbReference>
<gene>
    <name evidence="2" type="ORF">IEE83_30885</name>
</gene>
<feature type="domain" description="Glucose/Sorbosone dehydrogenase" evidence="1">
    <location>
        <begin position="44"/>
        <end position="378"/>
    </location>
</feature>
<protein>
    <submittedName>
        <fullName evidence="2">PQQ-dependent sugar dehydrogenase</fullName>
    </submittedName>
</protein>
<name>A0ABR9WPL4_9BACT</name>
<dbReference type="InterPro" id="IPR026444">
    <property type="entry name" value="Secre_tail"/>
</dbReference>
<dbReference type="InterPro" id="IPR012938">
    <property type="entry name" value="Glc/Sorbosone_DH"/>
</dbReference>
<keyword evidence="3" id="KW-1185">Reference proteome</keyword>
<organism evidence="2 3">
    <name type="scientific">Dyadobacter subterraneus</name>
    <dbReference type="NCBI Taxonomy" id="2773304"/>
    <lineage>
        <taxon>Bacteria</taxon>
        <taxon>Pseudomonadati</taxon>
        <taxon>Bacteroidota</taxon>
        <taxon>Cytophagia</taxon>
        <taxon>Cytophagales</taxon>
        <taxon>Spirosomataceae</taxon>
        <taxon>Dyadobacter</taxon>
    </lineage>
</organism>
<dbReference type="InterPro" id="IPR013783">
    <property type="entry name" value="Ig-like_fold"/>
</dbReference>
<dbReference type="InterPro" id="IPR011041">
    <property type="entry name" value="Quinoprot_gluc/sorb_DH_b-prop"/>
</dbReference>